<dbReference type="AlphaFoldDB" id="A0A6A6TBE4"/>
<gene>
    <name evidence="6" type="ORF">K491DRAFT_568413</name>
</gene>
<dbReference type="Gene3D" id="3.40.50.1820">
    <property type="entry name" value="alpha/beta hydrolase"/>
    <property type="match status" value="1"/>
</dbReference>
<dbReference type="InterPro" id="IPR050300">
    <property type="entry name" value="GDXG_lipolytic_enzyme"/>
</dbReference>
<dbReference type="InterPro" id="IPR029058">
    <property type="entry name" value="AB_hydrolase_fold"/>
</dbReference>
<dbReference type="EMBL" id="MU004343">
    <property type="protein sequence ID" value="KAF2655914.1"/>
    <property type="molecule type" value="Genomic_DNA"/>
</dbReference>
<feature type="domain" description="Alpha/beta hydrolase fold-3" evidence="5">
    <location>
        <begin position="166"/>
        <end position="336"/>
    </location>
</feature>
<dbReference type="InterPro" id="IPR013094">
    <property type="entry name" value="AB_hydrolase_3"/>
</dbReference>
<dbReference type="PANTHER" id="PTHR48081:SF25">
    <property type="entry name" value="PUTATIVE (AFU_ORTHOLOGUE AFUA_3G11560)-RELATED"/>
    <property type="match status" value="1"/>
</dbReference>
<dbReference type="PANTHER" id="PTHR48081">
    <property type="entry name" value="AB HYDROLASE SUPERFAMILY PROTEIN C4A8.06C"/>
    <property type="match status" value="1"/>
</dbReference>
<feature type="compositionally biased region" description="Low complexity" evidence="4">
    <location>
        <begin position="267"/>
        <end position="283"/>
    </location>
</feature>
<keyword evidence="2" id="KW-0378">Hydrolase</keyword>
<evidence type="ECO:0000313" key="7">
    <source>
        <dbReference type="Proteomes" id="UP000799324"/>
    </source>
</evidence>
<proteinExistence type="inferred from homology"/>
<dbReference type="PROSITE" id="PS01174">
    <property type="entry name" value="LIPASE_GDXG_SER"/>
    <property type="match status" value="1"/>
</dbReference>
<evidence type="ECO:0000256" key="4">
    <source>
        <dbReference type="SAM" id="MobiDB-lite"/>
    </source>
</evidence>
<evidence type="ECO:0000256" key="3">
    <source>
        <dbReference type="PROSITE-ProRule" id="PRU10038"/>
    </source>
</evidence>
<sequence length="375" mass="41246">MDASPSALAKLLLPRTPFILKTALWHTLSLSDTASTWDLRTELTVKIMRDMLGPNSKTNPIGKMQHLTTKDPGVKGKVWVSKVSFPIPPEDDLRQILFKAISDLKDSNPDCKNTTYTEPPARALEAEWHGYHPLAHPSDPEPPGLTEHQKYERLMDDTSSPTAPTLLYFHGGAMYLLDPATYRAQTAKLCKETGGRAFTVRYRLAPKHPFPAALLDALTAYLTLLYPPEGSLHAPVPASQIIFSGDSAGGTLCAALLQLILQIHRTSPSTTPSTPPSSQTQNPNPIPTVPWHSQRVPLPLPAALALTSPWLDITRSLPSISHFAKYDYLPTPAQTRTMTFPHDDVWPVDPPRADLYCEGSALCHPLVSPLAARDW</sequence>
<accession>A0A6A6TBE4</accession>
<evidence type="ECO:0000256" key="1">
    <source>
        <dbReference type="ARBA" id="ARBA00010515"/>
    </source>
</evidence>
<organism evidence="6 7">
    <name type="scientific">Lophiostoma macrostomum CBS 122681</name>
    <dbReference type="NCBI Taxonomy" id="1314788"/>
    <lineage>
        <taxon>Eukaryota</taxon>
        <taxon>Fungi</taxon>
        <taxon>Dikarya</taxon>
        <taxon>Ascomycota</taxon>
        <taxon>Pezizomycotina</taxon>
        <taxon>Dothideomycetes</taxon>
        <taxon>Pleosporomycetidae</taxon>
        <taxon>Pleosporales</taxon>
        <taxon>Lophiostomataceae</taxon>
        <taxon>Lophiostoma</taxon>
    </lineage>
</organism>
<evidence type="ECO:0000256" key="2">
    <source>
        <dbReference type="ARBA" id="ARBA00022801"/>
    </source>
</evidence>
<dbReference type="InterPro" id="IPR033140">
    <property type="entry name" value="Lipase_GDXG_put_SER_AS"/>
</dbReference>
<keyword evidence="7" id="KW-1185">Reference proteome</keyword>
<dbReference type="Proteomes" id="UP000799324">
    <property type="component" value="Unassembled WGS sequence"/>
</dbReference>
<dbReference type="OrthoDB" id="5354320at2759"/>
<dbReference type="SUPFAM" id="SSF53474">
    <property type="entry name" value="alpha/beta-Hydrolases"/>
    <property type="match status" value="1"/>
</dbReference>
<comment type="similarity">
    <text evidence="1">Belongs to the 'GDXG' lipolytic enzyme family.</text>
</comment>
<feature type="non-terminal residue" evidence="6">
    <location>
        <position position="375"/>
    </location>
</feature>
<name>A0A6A6TBE4_9PLEO</name>
<feature type="active site" evidence="3">
    <location>
        <position position="247"/>
    </location>
</feature>
<evidence type="ECO:0000313" key="6">
    <source>
        <dbReference type="EMBL" id="KAF2655914.1"/>
    </source>
</evidence>
<reference evidence="6" key="1">
    <citation type="journal article" date="2020" name="Stud. Mycol.">
        <title>101 Dothideomycetes genomes: a test case for predicting lifestyles and emergence of pathogens.</title>
        <authorList>
            <person name="Haridas S."/>
            <person name="Albert R."/>
            <person name="Binder M."/>
            <person name="Bloem J."/>
            <person name="Labutti K."/>
            <person name="Salamov A."/>
            <person name="Andreopoulos B."/>
            <person name="Baker S."/>
            <person name="Barry K."/>
            <person name="Bills G."/>
            <person name="Bluhm B."/>
            <person name="Cannon C."/>
            <person name="Castanera R."/>
            <person name="Culley D."/>
            <person name="Daum C."/>
            <person name="Ezra D."/>
            <person name="Gonzalez J."/>
            <person name="Henrissat B."/>
            <person name="Kuo A."/>
            <person name="Liang C."/>
            <person name="Lipzen A."/>
            <person name="Lutzoni F."/>
            <person name="Magnuson J."/>
            <person name="Mondo S."/>
            <person name="Nolan M."/>
            <person name="Ohm R."/>
            <person name="Pangilinan J."/>
            <person name="Park H.-J."/>
            <person name="Ramirez L."/>
            <person name="Alfaro M."/>
            <person name="Sun H."/>
            <person name="Tritt A."/>
            <person name="Yoshinaga Y."/>
            <person name="Zwiers L.-H."/>
            <person name="Turgeon B."/>
            <person name="Goodwin S."/>
            <person name="Spatafora J."/>
            <person name="Crous P."/>
            <person name="Grigoriev I."/>
        </authorList>
    </citation>
    <scope>NUCLEOTIDE SEQUENCE</scope>
    <source>
        <strain evidence="6">CBS 122681</strain>
    </source>
</reference>
<protein>
    <recommendedName>
        <fullName evidence="5">Alpha/beta hydrolase fold-3 domain-containing protein</fullName>
    </recommendedName>
</protein>
<evidence type="ECO:0000259" key="5">
    <source>
        <dbReference type="Pfam" id="PF07859"/>
    </source>
</evidence>
<dbReference type="GO" id="GO:0016787">
    <property type="term" value="F:hydrolase activity"/>
    <property type="evidence" value="ECO:0007669"/>
    <property type="project" value="UniProtKB-KW"/>
</dbReference>
<dbReference type="Pfam" id="PF07859">
    <property type="entry name" value="Abhydrolase_3"/>
    <property type="match status" value="1"/>
</dbReference>
<feature type="region of interest" description="Disordered" evidence="4">
    <location>
        <begin position="267"/>
        <end position="291"/>
    </location>
</feature>